<gene>
    <name evidence="2" type="ORF">METZ01_LOCUS43841</name>
</gene>
<dbReference type="EMBL" id="UINC01001939">
    <property type="protein sequence ID" value="SUZ90987.1"/>
    <property type="molecule type" value="Genomic_DNA"/>
</dbReference>
<dbReference type="InterPro" id="IPR011059">
    <property type="entry name" value="Metal-dep_hydrolase_composite"/>
</dbReference>
<accession>A0A381RM52</accession>
<dbReference type="CDD" id="cd01300">
    <property type="entry name" value="YtcJ_like"/>
    <property type="match status" value="1"/>
</dbReference>
<evidence type="ECO:0000259" key="1">
    <source>
        <dbReference type="Pfam" id="PF07969"/>
    </source>
</evidence>
<reference evidence="2" key="1">
    <citation type="submission" date="2018-05" db="EMBL/GenBank/DDBJ databases">
        <authorList>
            <person name="Lanie J.A."/>
            <person name="Ng W.-L."/>
            <person name="Kazmierczak K.M."/>
            <person name="Andrzejewski T.M."/>
            <person name="Davidsen T.M."/>
            <person name="Wayne K.J."/>
            <person name="Tettelin H."/>
            <person name="Glass J.I."/>
            <person name="Rusch D."/>
            <person name="Podicherti R."/>
            <person name="Tsui H.-C.T."/>
            <person name="Winkler M.E."/>
        </authorList>
    </citation>
    <scope>NUCLEOTIDE SEQUENCE</scope>
</reference>
<protein>
    <recommendedName>
        <fullName evidence="1">Amidohydrolase 3 domain-containing protein</fullName>
    </recommendedName>
</protein>
<dbReference type="InterPro" id="IPR033932">
    <property type="entry name" value="YtcJ-like"/>
</dbReference>
<dbReference type="Gene3D" id="2.30.40.10">
    <property type="entry name" value="Urease, subunit C, domain 1"/>
    <property type="match status" value="1"/>
</dbReference>
<dbReference type="SUPFAM" id="SSF51556">
    <property type="entry name" value="Metallo-dependent hydrolases"/>
    <property type="match status" value="1"/>
</dbReference>
<name>A0A381RM52_9ZZZZ</name>
<dbReference type="PROSITE" id="PS51257">
    <property type="entry name" value="PROKAR_LIPOPROTEIN"/>
    <property type="match status" value="1"/>
</dbReference>
<dbReference type="Gene3D" id="3.20.20.140">
    <property type="entry name" value="Metal-dependent hydrolases"/>
    <property type="match status" value="1"/>
</dbReference>
<dbReference type="SUPFAM" id="SSF51338">
    <property type="entry name" value="Composite domain of metallo-dependent hydrolases"/>
    <property type="match status" value="1"/>
</dbReference>
<feature type="domain" description="Amidohydrolase 3" evidence="1">
    <location>
        <begin position="86"/>
        <end position="577"/>
    </location>
</feature>
<organism evidence="2">
    <name type="scientific">marine metagenome</name>
    <dbReference type="NCBI Taxonomy" id="408172"/>
    <lineage>
        <taxon>unclassified sequences</taxon>
        <taxon>metagenomes</taxon>
        <taxon>ecological metagenomes</taxon>
    </lineage>
</organism>
<proteinExistence type="predicted"/>
<evidence type="ECO:0000313" key="2">
    <source>
        <dbReference type="EMBL" id="SUZ90987.1"/>
    </source>
</evidence>
<dbReference type="Pfam" id="PF07969">
    <property type="entry name" value="Amidohydro_3"/>
    <property type="match status" value="1"/>
</dbReference>
<dbReference type="PANTHER" id="PTHR22642">
    <property type="entry name" value="IMIDAZOLONEPROPIONASE"/>
    <property type="match status" value="1"/>
</dbReference>
<dbReference type="Gene3D" id="3.10.310.70">
    <property type="match status" value="1"/>
</dbReference>
<dbReference type="AlphaFoldDB" id="A0A381RM52"/>
<dbReference type="PANTHER" id="PTHR22642:SF2">
    <property type="entry name" value="PROTEIN LONG AFTER FAR-RED 3"/>
    <property type="match status" value="1"/>
</dbReference>
<sequence length="578" mass="63586">MKLMNYKTIINLKYKYWIVPILFFLSACSPTTDPNLNKANLVIINADIYTSDKKQPRAQALAIKNGKFTIVGFNDEIETAIGQDTKIIDAGNATIIPGLIDGHTHLVGGGSLATGVDLTDIPEKKEWIKIIAEKAATLPEGSWILGGRWNHNLSDGILPTKEMLDTVTPKHPVLLSDIDGHTSWANSEAIKLAGITIESPVPQGGEIVIDQNTGEPSGIFKERANRLFQNAKGIREASDAKKGMRAAIKLANSLGITSMHDMSGFHDEFLEILKQGDLSLRVWQGHYKSISDERKDAFQLLSEEREHIRKNITDIGITDTMGPLFDIGYVKLMIDGVLSTRTALLNEPYSDDPMVNPQAFISNEALTQKISSAHEYGFPVAVHAIGDKGVSLVLDAFSKATPNTGALPDRIEHIELVLPEDIERFASLGVIASMQPHHATCCVGDYVIDRIGLKRLPYAYAWRSMLDQGVSLVLGTDWSTSPLNPFIQIADTIHRETRINGIETPWDEDNNLTFEEALYSYTQAGANVTSWADQIGSISIGKWADFVILDRKLPKEVGREIESAAVKATYLAGQQVYP</sequence>
<dbReference type="GO" id="GO:0016810">
    <property type="term" value="F:hydrolase activity, acting on carbon-nitrogen (but not peptide) bonds"/>
    <property type="evidence" value="ECO:0007669"/>
    <property type="project" value="InterPro"/>
</dbReference>
<dbReference type="InterPro" id="IPR013108">
    <property type="entry name" value="Amidohydro_3"/>
</dbReference>
<dbReference type="InterPro" id="IPR032466">
    <property type="entry name" value="Metal_Hydrolase"/>
</dbReference>